<dbReference type="eggNOG" id="KOG1192">
    <property type="taxonomic scope" value="Eukaryota"/>
</dbReference>
<dbReference type="Gene3D" id="3.40.50.2000">
    <property type="entry name" value="Glycogen Phosphorylase B"/>
    <property type="match status" value="2"/>
</dbReference>
<evidence type="ECO:0000256" key="1">
    <source>
        <dbReference type="ARBA" id="ARBA00022679"/>
    </source>
</evidence>
<dbReference type="SUPFAM" id="SSF53756">
    <property type="entry name" value="UDP-Glycosyltransferase/glycogen phosphorylase"/>
    <property type="match status" value="1"/>
</dbReference>
<dbReference type="HOGENOM" id="CLU_000537_8_0_1"/>
<dbReference type="RefSeq" id="XP_005794099.1">
    <property type="nucleotide sequence ID" value="XM_005794042.1"/>
</dbReference>
<dbReference type="EnsemblProtists" id="EOD41670">
    <property type="protein sequence ID" value="EOD41670"/>
    <property type="gene ID" value="EMIHUDRAFT_94909"/>
</dbReference>
<evidence type="ECO:0000259" key="2">
    <source>
        <dbReference type="Pfam" id="PF03033"/>
    </source>
</evidence>
<dbReference type="Pfam" id="PF06722">
    <property type="entry name" value="EryCIII-like_C"/>
    <property type="match status" value="1"/>
</dbReference>
<evidence type="ECO:0000313" key="5">
    <source>
        <dbReference type="Proteomes" id="UP000013827"/>
    </source>
</evidence>
<sequence>MPYQRVLIFAWGTRGDVQPPLALALRLKQLGKDTTMFVTPPSDGMVRQAGIECVAASEDVSGMLEALATVDLSDLSFWNLIKTVKTFKAYQATPEFKAAQAADTKAGYELAVSFKPDVILHAGFEFAFWASVGEALGVPVLRYDLQPNHPTSEISFFKKEDGALPKCLNKLAFQAFNSQGIAKAQRPRALELRAIAGLSATAHRDGSPLVLPPDLPQMCAMSPSFVPQPTDWPPLKEMVGYWMMPPSTGYQPPQQLTAFLAAGAPPVYIGFGSMKGSNPEFCKKLSTMAIAALAHAKMRGILLGGWAGLTAAVLDSSTDDGSRLAEYAAANVLELPSCPHDWLFPRCAAVVHHGGAGTTSVGLRAGKPTIICAVMSDQPWHGSLVAKKKLGLYAGMMSKVTGSSLGELLTQVVADQTIAENVAKMGKALAAEDGALHAHEFIERAIDTFQYPWPLSRPGPAP</sequence>
<dbReference type="Proteomes" id="UP000013827">
    <property type="component" value="Unassembled WGS sequence"/>
</dbReference>
<keyword evidence="1" id="KW-0808">Transferase</keyword>
<feature type="domain" description="Erythromycin biosynthesis protein CIII-like C-terminal" evidence="3">
    <location>
        <begin position="337"/>
        <end position="432"/>
    </location>
</feature>
<dbReference type="CDD" id="cd03784">
    <property type="entry name" value="GT1_Gtf-like"/>
    <property type="match status" value="1"/>
</dbReference>
<dbReference type="InterPro" id="IPR010610">
    <property type="entry name" value="EryCIII-like_C"/>
</dbReference>
<feature type="domain" description="Glycosyltransferase family 28 N-terminal" evidence="2">
    <location>
        <begin position="6"/>
        <end position="116"/>
    </location>
</feature>
<reference evidence="4" key="2">
    <citation type="submission" date="2024-10" db="UniProtKB">
        <authorList>
            <consortium name="EnsemblProtists"/>
        </authorList>
    </citation>
    <scope>IDENTIFICATION</scope>
</reference>
<organism evidence="4 5">
    <name type="scientific">Emiliania huxleyi (strain CCMP1516)</name>
    <dbReference type="NCBI Taxonomy" id="280463"/>
    <lineage>
        <taxon>Eukaryota</taxon>
        <taxon>Haptista</taxon>
        <taxon>Haptophyta</taxon>
        <taxon>Prymnesiophyceae</taxon>
        <taxon>Isochrysidales</taxon>
        <taxon>Noelaerhabdaceae</taxon>
        <taxon>Emiliania</taxon>
    </lineage>
</organism>
<evidence type="ECO:0000259" key="3">
    <source>
        <dbReference type="Pfam" id="PF06722"/>
    </source>
</evidence>
<dbReference type="GO" id="GO:0016906">
    <property type="term" value="F:sterol 3-beta-glucosyltransferase activity"/>
    <property type="evidence" value="ECO:0007669"/>
    <property type="project" value="UniProtKB-ARBA"/>
</dbReference>
<dbReference type="FunFam" id="3.40.50.2000:FF:000009">
    <property type="entry name" value="Sterol 3-beta-glucosyltransferase UGT80A2"/>
    <property type="match status" value="1"/>
</dbReference>
<proteinExistence type="predicted"/>
<dbReference type="Pfam" id="PF03033">
    <property type="entry name" value="Glyco_transf_28"/>
    <property type="match status" value="1"/>
</dbReference>
<evidence type="ECO:0000313" key="4">
    <source>
        <dbReference type="EnsemblProtists" id="EOD41670"/>
    </source>
</evidence>
<reference evidence="5" key="1">
    <citation type="journal article" date="2013" name="Nature">
        <title>Pan genome of the phytoplankton Emiliania underpins its global distribution.</title>
        <authorList>
            <person name="Read B.A."/>
            <person name="Kegel J."/>
            <person name="Klute M.J."/>
            <person name="Kuo A."/>
            <person name="Lefebvre S.C."/>
            <person name="Maumus F."/>
            <person name="Mayer C."/>
            <person name="Miller J."/>
            <person name="Monier A."/>
            <person name="Salamov A."/>
            <person name="Young J."/>
            <person name="Aguilar M."/>
            <person name="Claverie J.M."/>
            <person name="Frickenhaus S."/>
            <person name="Gonzalez K."/>
            <person name="Herman E.K."/>
            <person name="Lin Y.C."/>
            <person name="Napier J."/>
            <person name="Ogata H."/>
            <person name="Sarno A.F."/>
            <person name="Shmutz J."/>
            <person name="Schroeder D."/>
            <person name="de Vargas C."/>
            <person name="Verret F."/>
            <person name="von Dassow P."/>
            <person name="Valentin K."/>
            <person name="Van de Peer Y."/>
            <person name="Wheeler G."/>
            <person name="Dacks J.B."/>
            <person name="Delwiche C.F."/>
            <person name="Dyhrman S.T."/>
            <person name="Glockner G."/>
            <person name="John U."/>
            <person name="Richards T."/>
            <person name="Worden A.Z."/>
            <person name="Zhang X."/>
            <person name="Grigoriev I.V."/>
            <person name="Allen A.E."/>
            <person name="Bidle K."/>
            <person name="Borodovsky M."/>
            <person name="Bowler C."/>
            <person name="Brownlee C."/>
            <person name="Cock J.M."/>
            <person name="Elias M."/>
            <person name="Gladyshev V.N."/>
            <person name="Groth M."/>
            <person name="Guda C."/>
            <person name="Hadaegh A."/>
            <person name="Iglesias-Rodriguez M.D."/>
            <person name="Jenkins J."/>
            <person name="Jones B.M."/>
            <person name="Lawson T."/>
            <person name="Leese F."/>
            <person name="Lindquist E."/>
            <person name="Lobanov A."/>
            <person name="Lomsadze A."/>
            <person name="Malik S.B."/>
            <person name="Marsh M.E."/>
            <person name="Mackinder L."/>
            <person name="Mock T."/>
            <person name="Mueller-Roeber B."/>
            <person name="Pagarete A."/>
            <person name="Parker M."/>
            <person name="Probert I."/>
            <person name="Quesneville H."/>
            <person name="Raines C."/>
            <person name="Rensing S.A."/>
            <person name="Riano-Pachon D.M."/>
            <person name="Richier S."/>
            <person name="Rokitta S."/>
            <person name="Shiraiwa Y."/>
            <person name="Soanes D.M."/>
            <person name="van der Giezen M."/>
            <person name="Wahlund T.M."/>
            <person name="Williams B."/>
            <person name="Wilson W."/>
            <person name="Wolfe G."/>
            <person name="Wurch L.L."/>
        </authorList>
    </citation>
    <scope>NUCLEOTIDE SEQUENCE</scope>
</reference>
<dbReference type="PANTHER" id="PTHR48050">
    <property type="entry name" value="STEROL 3-BETA-GLUCOSYLTRANSFERASE"/>
    <property type="match status" value="1"/>
</dbReference>
<dbReference type="AlphaFoldDB" id="A0A0D3L0Y5"/>
<name>A0A0D3L0Y5_EMIH1</name>
<dbReference type="GeneID" id="17286940"/>
<dbReference type="PaxDb" id="2903-EOD41670"/>
<dbReference type="OMA" id="WAQMNTT"/>
<accession>A0A0D3L0Y5</accession>
<dbReference type="InterPro" id="IPR002213">
    <property type="entry name" value="UDP_glucos_trans"/>
</dbReference>
<dbReference type="InterPro" id="IPR004276">
    <property type="entry name" value="GlycoTrans_28_N"/>
</dbReference>
<dbReference type="PANTHER" id="PTHR48050:SF13">
    <property type="entry name" value="STEROL 3-BETA-GLUCOSYLTRANSFERASE UGT80A2"/>
    <property type="match status" value="1"/>
</dbReference>
<dbReference type="KEGG" id="ehx:EMIHUDRAFT_94909"/>
<protein>
    <recommendedName>
        <fullName evidence="6">Glycosyltransferase family 28 N-terminal domain-containing protein</fullName>
    </recommendedName>
</protein>
<dbReference type="InterPro" id="IPR050426">
    <property type="entry name" value="Glycosyltransferase_28"/>
</dbReference>
<evidence type="ECO:0008006" key="6">
    <source>
        <dbReference type="Google" id="ProtNLM"/>
    </source>
</evidence>
<dbReference type="GO" id="GO:0005975">
    <property type="term" value="P:carbohydrate metabolic process"/>
    <property type="evidence" value="ECO:0007669"/>
    <property type="project" value="InterPro"/>
</dbReference>
<keyword evidence="5" id="KW-1185">Reference proteome</keyword>